<dbReference type="GO" id="GO:0003723">
    <property type="term" value="F:RNA binding"/>
    <property type="evidence" value="ECO:0007669"/>
    <property type="project" value="UniProtKB-KW"/>
</dbReference>
<evidence type="ECO:0000313" key="8">
    <source>
        <dbReference type="EMBL" id="SDX98480.1"/>
    </source>
</evidence>
<dbReference type="EMBL" id="FNOY01000014">
    <property type="protein sequence ID" value="SDX98480.1"/>
    <property type="molecule type" value="Genomic_DNA"/>
</dbReference>
<reference evidence="8 9" key="1">
    <citation type="submission" date="2016-10" db="EMBL/GenBank/DDBJ databases">
        <authorList>
            <person name="de Groot N.N."/>
        </authorList>
    </citation>
    <scope>NUCLEOTIDE SEQUENCE [LARGE SCALE GENOMIC DNA]</scope>
    <source>
        <strain evidence="8 9">Nm1</strain>
    </source>
</reference>
<accession>A0A1H3G5Z1</accession>
<keyword evidence="5" id="KW-0051">Antiviral defense</keyword>
<evidence type="ECO:0000256" key="3">
    <source>
        <dbReference type="ARBA" id="ARBA00016118"/>
    </source>
</evidence>
<dbReference type="STRING" id="44576.SAMN05421881_101422"/>
<dbReference type="OrthoDB" id="9803002at2"/>
<evidence type="ECO:0000256" key="5">
    <source>
        <dbReference type="ARBA" id="ARBA00023118"/>
    </source>
</evidence>
<feature type="region of interest" description="Disordered" evidence="7">
    <location>
        <begin position="1"/>
        <end position="20"/>
    </location>
</feature>
<dbReference type="NCBIfam" id="TIGR01870">
    <property type="entry name" value="cas_TM1810_Csm2"/>
    <property type="match status" value="1"/>
</dbReference>
<comment type="function">
    <text evidence="1">This subunit may be involved in monitoring complementarity of crRNA and target RNA.</text>
</comment>
<name>A0A1H3G5Z1_9PROT</name>
<gene>
    <name evidence="8" type="ORF">SAMN05421881_101422</name>
</gene>
<sequence>MIKQSGNQSPKEEPAHRKVSPAIREAAAKLALSHDPVPADLFDATASAIAAELANTKDKFNRPNQIRRFYDELVTWQQRIKDDEDAFKKHEAFIRMMNAKVAYAKGRDLVDANFEHWFGAGIKATTSARALKHFQLHFEAMLGFLKGLRG</sequence>
<comment type="similarity">
    <text evidence="2">Belongs to the CRISPR-associated Csm2 family.</text>
</comment>
<evidence type="ECO:0000313" key="9">
    <source>
        <dbReference type="Proteomes" id="UP000198640"/>
    </source>
</evidence>
<organism evidence="8 9">
    <name type="scientific">Nitrosomonas halophila</name>
    <dbReference type="NCBI Taxonomy" id="44576"/>
    <lineage>
        <taxon>Bacteria</taxon>
        <taxon>Pseudomonadati</taxon>
        <taxon>Pseudomonadota</taxon>
        <taxon>Betaproteobacteria</taxon>
        <taxon>Nitrosomonadales</taxon>
        <taxon>Nitrosomonadaceae</taxon>
        <taxon>Nitrosomonas</taxon>
    </lineage>
</organism>
<evidence type="ECO:0000256" key="7">
    <source>
        <dbReference type="SAM" id="MobiDB-lite"/>
    </source>
</evidence>
<dbReference type="Pfam" id="PF03750">
    <property type="entry name" value="Csm2_III-A"/>
    <property type="match status" value="1"/>
</dbReference>
<proteinExistence type="inferred from homology"/>
<evidence type="ECO:0000256" key="2">
    <source>
        <dbReference type="ARBA" id="ARBA00006896"/>
    </source>
</evidence>
<keyword evidence="4" id="KW-0694">RNA-binding</keyword>
<dbReference type="RefSeq" id="WP_090412875.1">
    <property type="nucleotide sequence ID" value="NZ_FNOY01000014.1"/>
</dbReference>
<dbReference type="GO" id="GO:0051607">
    <property type="term" value="P:defense response to virus"/>
    <property type="evidence" value="ECO:0007669"/>
    <property type="project" value="UniProtKB-KW"/>
</dbReference>
<protein>
    <recommendedName>
        <fullName evidence="3">CRISPR system Cms protein Csm2</fullName>
    </recommendedName>
    <alternativeName>
        <fullName evidence="6">CRISPR type III A-associated protein Csm2</fullName>
    </alternativeName>
</protein>
<evidence type="ECO:0000256" key="1">
    <source>
        <dbReference type="ARBA" id="ARBA00003640"/>
    </source>
</evidence>
<evidence type="ECO:0000256" key="4">
    <source>
        <dbReference type="ARBA" id="ARBA00022884"/>
    </source>
</evidence>
<dbReference type="InterPro" id="IPR010149">
    <property type="entry name" value="CRISPR-assoc_prot_Csm2_III-A"/>
</dbReference>
<evidence type="ECO:0000256" key="6">
    <source>
        <dbReference type="ARBA" id="ARBA00031723"/>
    </source>
</evidence>
<keyword evidence="9" id="KW-1185">Reference proteome</keyword>
<dbReference type="AlphaFoldDB" id="A0A1H3G5Z1"/>
<dbReference type="Proteomes" id="UP000198640">
    <property type="component" value="Unassembled WGS sequence"/>
</dbReference>